<feature type="compositionally biased region" description="Polar residues" evidence="8">
    <location>
        <begin position="50"/>
        <end position="62"/>
    </location>
</feature>
<name>A0AAN7UJZ5_9PEZI</name>
<keyword evidence="6" id="KW-0406">Ion transport</keyword>
<keyword evidence="2" id="KW-0813">Transport</keyword>
<dbReference type="GO" id="GO:0005254">
    <property type="term" value="F:chloride channel activity"/>
    <property type="evidence" value="ECO:0007669"/>
    <property type="project" value="InterPro"/>
</dbReference>
<dbReference type="PANTHER" id="PTHR33281:SF19">
    <property type="entry name" value="VOLTAGE-DEPENDENT ANION CHANNEL-FORMING PROTEIN YNEE"/>
    <property type="match status" value="1"/>
</dbReference>
<feature type="compositionally biased region" description="Low complexity" evidence="8">
    <location>
        <begin position="24"/>
        <end position="39"/>
    </location>
</feature>
<evidence type="ECO:0000256" key="2">
    <source>
        <dbReference type="ARBA" id="ARBA00022448"/>
    </source>
</evidence>
<feature type="transmembrane region" description="Helical" evidence="9">
    <location>
        <begin position="398"/>
        <end position="417"/>
    </location>
</feature>
<evidence type="ECO:0000256" key="1">
    <source>
        <dbReference type="ARBA" id="ARBA00004651"/>
    </source>
</evidence>
<dbReference type="EMBL" id="JAWHQM010000003">
    <property type="protein sequence ID" value="KAK5626516.1"/>
    <property type="molecule type" value="Genomic_DNA"/>
</dbReference>
<dbReference type="AlphaFoldDB" id="A0AAN7UJZ5"/>
<keyword evidence="11" id="KW-1185">Reference proteome</keyword>
<evidence type="ECO:0000256" key="9">
    <source>
        <dbReference type="SAM" id="Phobius"/>
    </source>
</evidence>
<sequence>MGEDGGGNGSGGGGHGGASGGAGVAHAGNGEVGAPHAPAGGHGGEKGHGNNTDNGGNYSTEITRPVSPPSRGTETPNPFSRKNTSLDLDDYFSGPRDISKHSKWPLFLQLHGSITPKMIVPLLAIGAWATLITVLSKEFYHIELSIEPVLLTITGFVVSMGLSLRSSTAYERYAEGRRCWSQLILASQSLGRVFWVHAIERPETAKEDLLGKLYVSHFHKLAMAWRRLTAMNLVIAYAVALKHKLRFEPYTHYEDLVDLVGHIDTLAKEATADEEVQKARSKKYTIFKAVGENLGLSFATSNPRKQLKRVKKPVGNLPLEILCYLTAYADELVANGQLPVGMQQTTVYNNLGLLNDVLVNTERVLNTPLPIAYAIVISQITWLYVVLLPFQLYASLDWITIPATIFASYIILGIFFIGHEIENPFGNDVNDLPLDSFCQQIVDDMETISSRTKITTQELVQNSRNKVLFPYSNSSYYSWVAQPEGAIRTALRNRPNAYFEKAGAPSTASGPDNV</sequence>
<evidence type="ECO:0000256" key="6">
    <source>
        <dbReference type="ARBA" id="ARBA00023065"/>
    </source>
</evidence>
<comment type="subcellular location">
    <subcellularLocation>
        <location evidence="1">Cell membrane</location>
        <topology evidence="1">Multi-pass membrane protein</topology>
    </subcellularLocation>
</comment>
<evidence type="ECO:0000313" key="10">
    <source>
        <dbReference type="EMBL" id="KAK5626516.1"/>
    </source>
</evidence>
<evidence type="ECO:0000256" key="4">
    <source>
        <dbReference type="ARBA" id="ARBA00022692"/>
    </source>
</evidence>
<dbReference type="PANTHER" id="PTHR33281">
    <property type="entry name" value="UPF0187 PROTEIN YNEE"/>
    <property type="match status" value="1"/>
</dbReference>
<reference evidence="10 11" key="1">
    <citation type="submission" date="2023-10" db="EMBL/GenBank/DDBJ databases">
        <title>Draft genome sequence of Xylaria bambusicola isolate GMP-LS, the root and basal stem rot pathogen of sugarcane in Indonesia.</title>
        <authorList>
            <person name="Selvaraj P."/>
            <person name="Muralishankar V."/>
            <person name="Muruganantham S."/>
            <person name="Sp S."/>
            <person name="Haryani S."/>
            <person name="Lau K.J.X."/>
            <person name="Naqvi N.I."/>
        </authorList>
    </citation>
    <scope>NUCLEOTIDE SEQUENCE [LARGE SCALE GENOMIC DNA]</scope>
    <source>
        <strain evidence="10">GMP-LS</strain>
    </source>
</reference>
<feature type="compositionally biased region" description="Polar residues" evidence="8">
    <location>
        <begin position="70"/>
        <end position="86"/>
    </location>
</feature>
<evidence type="ECO:0000256" key="5">
    <source>
        <dbReference type="ARBA" id="ARBA00022989"/>
    </source>
</evidence>
<organism evidence="10 11">
    <name type="scientific">Xylaria bambusicola</name>
    <dbReference type="NCBI Taxonomy" id="326684"/>
    <lineage>
        <taxon>Eukaryota</taxon>
        <taxon>Fungi</taxon>
        <taxon>Dikarya</taxon>
        <taxon>Ascomycota</taxon>
        <taxon>Pezizomycotina</taxon>
        <taxon>Sordariomycetes</taxon>
        <taxon>Xylariomycetidae</taxon>
        <taxon>Xylariales</taxon>
        <taxon>Xylariaceae</taxon>
        <taxon>Xylaria</taxon>
    </lineage>
</organism>
<feature type="transmembrane region" description="Helical" evidence="9">
    <location>
        <begin position="148"/>
        <end position="164"/>
    </location>
</feature>
<keyword evidence="3" id="KW-1003">Cell membrane</keyword>
<accession>A0AAN7UJZ5</accession>
<keyword evidence="7 9" id="KW-0472">Membrane</keyword>
<dbReference type="InterPro" id="IPR044669">
    <property type="entry name" value="YneE/VCCN1/2-like"/>
</dbReference>
<feature type="compositionally biased region" description="Gly residues" evidence="8">
    <location>
        <begin position="1"/>
        <end position="23"/>
    </location>
</feature>
<evidence type="ECO:0000313" key="11">
    <source>
        <dbReference type="Proteomes" id="UP001305414"/>
    </source>
</evidence>
<dbReference type="Pfam" id="PF25539">
    <property type="entry name" value="Bestrophin_2"/>
    <property type="match status" value="1"/>
</dbReference>
<dbReference type="Proteomes" id="UP001305414">
    <property type="component" value="Unassembled WGS sequence"/>
</dbReference>
<gene>
    <name evidence="10" type="ORF">RRF57_002231</name>
</gene>
<protein>
    <submittedName>
        <fullName evidence="10">Uncharacterized protein</fullName>
    </submittedName>
</protein>
<proteinExistence type="predicted"/>
<keyword evidence="4 9" id="KW-0812">Transmembrane</keyword>
<comment type="caution">
    <text evidence="10">The sequence shown here is derived from an EMBL/GenBank/DDBJ whole genome shotgun (WGS) entry which is preliminary data.</text>
</comment>
<evidence type="ECO:0000256" key="8">
    <source>
        <dbReference type="SAM" id="MobiDB-lite"/>
    </source>
</evidence>
<dbReference type="GO" id="GO:0005886">
    <property type="term" value="C:plasma membrane"/>
    <property type="evidence" value="ECO:0007669"/>
    <property type="project" value="UniProtKB-SubCell"/>
</dbReference>
<feature type="transmembrane region" description="Helical" evidence="9">
    <location>
        <begin position="371"/>
        <end position="392"/>
    </location>
</feature>
<feature type="region of interest" description="Disordered" evidence="8">
    <location>
        <begin position="1"/>
        <end position="86"/>
    </location>
</feature>
<keyword evidence="5 9" id="KW-1133">Transmembrane helix</keyword>
<feature type="transmembrane region" description="Helical" evidence="9">
    <location>
        <begin position="118"/>
        <end position="136"/>
    </location>
</feature>
<evidence type="ECO:0000256" key="7">
    <source>
        <dbReference type="ARBA" id="ARBA00023136"/>
    </source>
</evidence>
<evidence type="ECO:0000256" key="3">
    <source>
        <dbReference type="ARBA" id="ARBA00022475"/>
    </source>
</evidence>